<keyword evidence="4" id="KW-1185">Reference proteome</keyword>
<evidence type="ECO:0000256" key="1">
    <source>
        <dbReference type="ARBA" id="ARBA00005953"/>
    </source>
</evidence>
<accession>A0A940YE16</accession>
<gene>
    <name evidence="3" type="ORF">KAK03_20590</name>
</gene>
<dbReference type="CDD" id="cd00586">
    <property type="entry name" value="4HBT"/>
    <property type="match status" value="1"/>
</dbReference>
<comment type="similarity">
    <text evidence="1">Belongs to the 4-hydroxybenzoyl-CoA thioesterase family.</text>
</comment>
<dbReference type="Gene3D" id="3.10.129.10">
    <property type="entry name" value="Hotdog Thioesterase"/>
    <property type="match status" value="1"/>
</dbReference>
<evidence type="ECO:0000313" key="4">
    <source>
        <dbReference type="Proteomes" id="UP000676246"/>
    </source>
</evidence>
<dbReference type="AlphaFoldDB" id="A0A940YE16"/>
<keyword evidence="2" id="KW-0378">Hydrolase</keyword>
<protein>
    <submittedName>
        <fullName evidence="3">Acyl-CoA thioesterase</fullName>
    </submittedName>
</protein>
<dbReference type="GO" id="GO:0016787">
    <property type="term" value="F:hydrolase activity"/>
    <property type="evidence" value="ECO:0007669"/>
    <property type="project" value="UniProtKB-KW"/>
</dbReference>
<comment type="caution">
    <text evidence="3">The sequence shown here is derived from an EMBL/GenBank/DDBJ whole genome shotgun (WGS) entry which is preliminary data.</text>
</comment>
<sequence>MSRIHHHPVQVHFGDCDPAGIVFFPNFSRWMDQSSLAFFMACGLPPWRELEKTRGIVGTPVLEINTRFVASATYGEAIMVETSVEEWRAKVFVHRHRVLRGDTLLCESREVRAFVGRDPETGRLKALPVPDDIRLACS</sequence>
<name>A0A940YE16_9BURK</name>
<reference evidence="3 4" key="1">
    <citation type="submission" date="2021-04" db="EMBL/GenBank/DDBJ databases">
        <title>The genome sequence of Ideonella sp. 3Y2.</title>
        <authorList>
            <person name="Liu Y."/>
        </authorList>
    </citation>
    <scope>NUCLEOTIDE SEQUENCE [LARGE SCALE GENOMIC DNA]</scope>
    <source>
        <strain evidence="3 4">3Y2</strain>
    </source>
</reference>
<dbReference type="SUPFAM" id="SSF54637">
    <property type="entry name" value="Thioesterase/thiol ester dehydrase-isomerase"/>
    <property type="match status" value="1"/>
</dbReference>
<dbReference type="RefSeq" id="WP_210856580.1">
    <property type="nucleotide sequence ID" value="NZ_JAGQDD010000021.1"/>
</dbReference>
<dbReference type="Pfam" id="PF13279">
    <property type="entry name" value="4HBT_2"/>
    <property type="match status" value="1"/>
</dbReference>
<proteinExistence type="inferred from homology"/>
<dbReference type="PROSITE" id="PS01328">
    <property type="entry name" value="4HBCOA_THIOESTERASE"/>
    <property type="match status" value="1"/>
</dbReference>
<dbReference type="InterPro" id="IPR029069">
    <property type="entry name" value="HotDog_dom_sf"/>
</dbReference>
<organism evidence="3 4">
    <name type="scientific">Ideonella alba</name>
    <dbReference type="NCBI Taxonomy" id="2824118"/>
    <lineage>
        <taxon>Bacteria</taxon>
        <taxon>Pseudomonadati</taxon>
        <taxon>Pseudomonadota</taxon>
        <taxon>Betaproteobacteria</taxon>
        <taxon>Burkholderiales</taxon>
        <taxon>Sphaerotilaceae</taxon>
        <taxon>Ideonella</taxon>
    </lineage>
</organism>
<evidence type="ECO:0000256" key="2">
    <source>
        <dbReference type="ARBA" id="ARBA00022801"/>
    </source>
</evidence>
<dbReference type="EMBL" id="JAGQDD010000021">
    <property type="protein sequence ID" value="MBQ0932875.1"/>
    <property type="molecule type" value="Genomic_DNA"/>
</dbReference>
<evidence type="ECO:0000313" key="3">
    <source>
        <dbReference type="EMBL" id="MBQ0932875.1"/>
    </source>
</evidence>
<dbReference type="InterPro" id="IPR008272">
    <property type="entry name" value="HB-CoA_thioesterase_AS"/>
</dbReference>
<dbReference type="Proteomes" id="UP000676246">
    <property type="component" value="Unassembled WGS sequence"/>
</dbReference>